<evidence type="ECO:0000313" key="3">
    <source>
        <dbReference type="Proteomes" id="UP000809829"/>
    </source>
</evidence>
<gene>
    <name evidence="2" type="ORF">JOC83_002405</name>
</gene>
<proteinExistence type="predicted"/>
<dbReference type="EMBL" id="JAFBFC010000004">
    <property type="protein sequence ID" value="MBM7703556.1"/>
    <property type="molecule type" value="Genomic_DNA"/>
</dbReference>
<dbReference type="InterPro" id="IPR021598">
    <property type="entry name" value="DUF3221"/>
</dbReference>
<keyword evidence="3" id="KW-1185">Reference proteome</keyword>
<name>A0ABS2QVP3_9BACI</name>
<reference evidence="2 3" key="1">
    <citation type="submission" date="2021-01" db="EMBL/GenBank/DDBJ databases">
        <title>Genomic Encyclopedia of Type Strains, Phase IV (KMG-IV): sequencing the most valuable type-strain genomes for metagenomic binning, comparative biology and taxonomic classification.</title>
        <authorList>
            <person name="Goeker M."/>
        </authorList>
    </citation>
    <scope>NUCLEOTIDE SEQUENCE [LARGE SCALE GENOMIC DNA]</scope>
    <source>
        <strain evidence="2 3">DSM 104297</strain>
    </source>
</reference>
<evidence type="ECO:0000313" key="2">
    <source>
        <dbReference type="EMBL" id="MBM7703556.1"/>
    </source>
</evidence>
<dbReference type="Pfam" id="PF11518">
    <property type="entry name" value="DUF3221"/>
    <property type="match status" value="1"/>
</dbReference>
<feature type="signal peptide" evidence="1">
    <location>
        <begin position="1"/>
        <end position="21"/>
    </location>
</feature>
<accession>A0ABS2QVP3</accession>
<dbReference type="RefSeq" id="WP_205187523.1">
    <property type="nucleotide sequence ID" value="NZ_JAFBFC010000004.1"/>
</dbReference>
<dbReference type="Proteomes" id="UP000809829">
    <property type="component" value="Unassembled WGS sequence"/>
</dbReference>
<protein>
    <recommendedName>
        <fullName evidence="4">DUF3221 domain-containing protein</fullName>
    </recommendedName>
</protein>
<feature type="chain" id="PRO_5045761551" description="DUF3221 domain-containing protein" evidence="1">
    <location>
        <begin position="22"/>
        <end position="154"/>
    </location>
</feature>
<evidence type="ECO:0008006" key="4">
    <source>
        <dbReference type="Google" id="ProtNLM"/>
    </source>
</evidence>
<evidence type="ECO:0000256" key="1">
    <source>
        <dbReference type="SAM" id="SignalP"/>
    </source>
</evidence>
<comment type="caution">
    <text evidence="2">The sequence shown here is derived from an EMBL/GenBank/DDBJ whole genome shotgun (WGS) entry which is preliminary data.</text>
</comment>
<sequence>MKKLILLLFVYLSGCSGPATLEGYVMKKDNHRILVVNGSEDHDNAIWLSNAFNKVDIGQYVHLWIDGPIAESFPAQGSAAKVEVIKVEKPKGATFTQEEALRQLLASKQVNQQDVIGVKHIEYDHAEDVWRITLKPMVSASGNDQEFVFEWKDD</sequence>
<organism evidence="2 3">
    <name type="scientific">Priestia iocasae</name>
    <dbReference type="NCBI Taxonomy" id="2291674"/>
    <lineage>
        <taxon>Bacteria</taxon>
        <taxon>Bacillati</taxon>
        <taxon>Bacillota</taxon>
        <taxon>Bacilli</taxon>
        <taxon>Bacillales</taxon>
        <taxon>Bacillaceae</taxon>
        <taxon>Priestia</taxon>
    </lineage>
</organism>
<keyword evidence="1" id="KW-0732">Signal</keyword>